<organism evidence="2 3">
    <name type="scientific">Cryobacterium roopkundense</name>
    <dbReference type="NCBI Taxonomy" id="1001240"/>
    <lineage>
        <taxon>Bacteria</taxon>
        <taxon>Bacillati</taxon>
        <taxon>Actinomycetota</taxon>
        <taxon>Actinomycetes</taxon>
        <taxon>Micrococcales</taxon>
        <taxon>Microbacteriaceae</taxon>
        <taxon>Cryobacterium</taxon>
    </lineage>
</organism>
<dbReference type="InterPro" id="IPR000600">
    <property type="entry name" value="ROK"/>
</dbReference>
<protein>
    <recommendedName>
        <fullName evidence="4">ROK family transcriptional regulator</fullName>
    </recommendedName>
</protein>
<dbReference type="AlphaFoldDB" id="A0A099J2U4"/>
<evidence type="ECO:0000313" key="2">
    <source>
        <dbReference type="EMBL" id="KGJ72390.1"/>
    </source>
</evidence>
<evidence type="ECO:0000256" key="1">
    <source>
        <dbReference type="ARBA" id="ARBA00006479"/>
    </source>
</evidence>
<evidence type="ECO:0000313" key="3">
    <source>
        <dbReference type="Proteomes" id="UP000029864"/>
    </source>
</evidence>
<reference evidence="2 3" key="1">
    <citation type="submission" date="2014-08" db="EMBL/GenBank/DDBJ databases">
        <authorList>
            <person name="Sisinthy S."/>
        </authorList>
    </citation>
    <scope>NUCLEOTIDE SEQUENCE [LARGE SCALE GENOMIC DNA]</scope>
    <source>
        <strain evidence="2 3">RuG17</strain>
    </source>
</reference>
<name>A0A099J2U4_9MICO</name>
<dbReference type="PANTHER" id="PTHR18964">
    <property type="entry name" value="ROK (REPRESSOR, ORF, KINASE) FAMILY"/>
    <property type="match status" value="1"/>
</dbReference>
<accession>A0A099J2U4</accession>
<gene>
    <name evidence="2" type="ORF">GY21_15785</name>
</gene>
<comment type="caution">
    <text evidence="2">The sequence shown here is derived from an EMBL/GenBank/DDBJ whole genome shotgun (WGS) entry which is preliminary data.</text>
</comment>
<dbReference type="Proteomes" id="UP000029864">
    <property type="component" value="Unassembled WGS sequence"/>
</dbReference>
<dbReference type="Gene3D" id="3.30.420.40">
    <property type="match status" value="2"/>
</dbReference>
<dbReference type="Pfam" id="PF00480">
    <property type="entry name" value="ROK"/>
    <property type="match status" value="1"/>
</dbReference>
<dbReference type="STRING" id="1001240.GY21_15785"/>
<sequence length="313" mass="32806">MQPWPLGPGAAVLTFDVRSTQTKAALFDTEGVMLGLSRTMIPAPTAAHDATEALMAHVEDLTTQFARDFPLVTPSATGLIAQGIVDDKEGIAILSAGLRWANVPYKRLAEHRLRLPSSFSNVARAVGEAEFTLGAGRTHHNAMVIKLGSRIAASLFVDGRSHDAGGFAGGLGHTIVNPQGDRCVCGSRGCLQTVASSGALLSRYTDLTGETLAAWEDVLTLSRKGDAAAERVWNDALDALALAISHVAAILAPEAVVISGGLATIGDEFFVPLRQRVDALLSFHRRPLLVPAMFGQNAGLIGAALRARAATTA</sequence>
<dbReference type="EMBL" id="JPXF01000076">
    <property type="protein sequence ID" value="KGJ72390.1"/>
    <property type="molecule type" value="Genomic_DNA"/>
</dbReference>
<dbReference type="InterPro" id="IPR043129">
    <property type="entry name" value="ATPase_NBD"/>
</dbReference>
<keyword evidence="3" id="KW-1185">Reference proteome</keyword>
<proteinExistence type="inferred from homology"/>
<comment type="similarity">
    <text evidence="1">Belongs to the ROK (NagC/XylR) family.</text>
</comment>
<evidence type="ECO:0008006" key="4">
    <source>
        <dbReference type="Google" id="ProtNLM"/>
    </source>
</evidence>
<dbReference type="PANTHER" id="PTHR18964:SF149">
    <property type="entry name" value="BIFUNCTIONAL UDP-N-ACETYLGLUCOSAMINE 2-EPIMERASE_N-ACETYLMANNOSAMINE KINASE"/>
    <property type="match status" value="1"/>
</dbReference>
<dbReference type="SUPFAM" id="SSF53067">
    <property type="entry name" value="Actin-like ATPase domain"/>
    <property type="match status" value="1"/>
</dbReference>
<dbReference type="eggNOG" id="COG1940">
    <property type="taxonomic scope" value="Bacteria"/>
</dbReference>